<dbReference type="HOGENOM" id="CLU_3046444_0_0_0"/>
<dbReference type="STRING" id="521674.Plim_0906"/>
<evidence type="ECO:0000256" key="1">
    <source>
        <dbReference type="SAM" id="MobiDB-lite"/>
    </source>
</evidence>
<feature type="region of interest" description="Disordered" evidence="1">
    <location>
        <begin position="1"/>
        <end position="54"/>
    </location>
</feature>
<evidence type="ECO:0000313" key="2">
    <source>
        <dbReference type="EMBL" id="ADG66750.1"/>
    </source>
</evidence>
<reference evidence="2 3" key="1">
    <citation type="journal article" date="2010" name="Stand. Genomic Sci.">
        <title>Complete genome sequence of Planctomyces limnophilus type strain (Mu 290).</title>
        <authorList>
            <person name="Labutti K."/>
            <person name="Sikorski J."/>
            <person name="Schneider S."/>
            <person name="Nolan M."/>
            <person name="Lucas S."/>
            <person name="Glavina Del Rio T."/>
            <person name="Tice H."/>
            <person name="Cheng J.F."/>
            <person name="Goodwin L."/>
            <person name="Pitluck S."/>
            <person name="Liolios K."/>
            <person name="Ivanova N."/>
            <person name="Mavromatis K."/>
            <person name="Mikhailova N."/>
            <person name="Pati A."/>
            <person name="Chen A."/>
            <person name="Palaniappan K."/>
            <person name="Land M."/>
            <person name="Hauser L."/>
            <person name="Chang Y.J."/>
            <person name="Jeffries C.D."/>
            <person name="Tindall B.J."/>
            <person name="Rohde M."/>
            <person name="Goker M."/>
            <person name="Woyke T."/>
            <person name="Bristow J."/>
            <person name="Eisen J.A."/>
            <person name="Markowitz V."/>
            <person name="Hugenholtz P."/>
            <person name="Kyrpides N.C."/>
            <person name="Klenk H.P."/>
            <person name="Lapidus A."/>
        </authorList>
    </citation>
    <scope>NUCLEOTIDE SEQUENCE [LARGE SCALE GENOMIC DNA]</scope>
    <source>
        <strain evidence="3">ATCC 43296 / DSM 3776 / IFAM 1008 / 290</strain>
    </source>
</reference>
<name>D5SSK2_PLAL2</name>
<dbReference type="KEGG" id="plm:Plim_0906"/>
<keyword evidence="3" id="KW-1185">Reference proteome</keyword>
<proteinExistence type="predicted"/>
<gene>
    <name evidence="2" type="ordered locus">Plim_0906</name>
</gene>
<feature type="compositionally biased region" description="Polar residues" evidence="1">
    <location>
        <begin position="1"/>
        <end position="12"/>
    </location>
</feature>
<dbReference type="AlphaFoldDB" id="D5SSK2"/>
<organism evidence="2 3">
    <name type="scientific">Planctopirus limnophila (strain ATCC 43296 / DSM 3776 / IFAM 1008 / Mu 290)</name>
    <name type="common">Planctomyces limnophilus</name>
    <dbReference type="NCBI Taxonomy" id="521674"/>
    <lineage>
        <taxon>Bacteria</taxon>
        <taxon>Pseudomonadati</taxon>
        <taxon>Planctomycetota</taxon>
        <taxon>Planctomycetia</taxon>
        <taxon>Planctomycetales</taxon>
        <taxon>Planctomycetaceae</taxon>
        <taxon>Planctopirus</taxon>
    </lineage>
</organism>
<evidence type="ECO:0000313" key="3">
    <source>
        <dbReference type="Proteomes" id="UP000002220"/>
    </source>
</evidence>
<sequence>MHPASSINQKKQNIMGRDQGEIVSRFTSLTSPEPSGKSDMTWELAKSGGNRRHD</sequence>
<accession>D5SSK2</accession>
<dbReference type="EMBL" id="CP001744">
    <property type="protein sequence ID" value="ADG66750.1"/>
    <property type="molecule type" value="Genomic_DNA"/>
</dbReference>
<dbReference type="Proteomes" id="UP000002220">
    <property type="component" value="Chromosome"/>
</dbReference>
<protein>
    <submittedName>
        <fullName evidence="2">Uncharacterized protein</fullName>
    </submittedName>
</protein>